<feature type="transmembrane region" description="Helical" evidence="1">
    <location>
        <begin position="53"/>
        <end position="72"/>
    </location>
</feature>
<gene>
    <name evidence="2" type="ORF">ACFQ0E_17755</name>
</gene>
<organism evidence="2 3">
    <name type="scientific">Lysobacter brunescens</name>
    <dbReference type="NCBI Taxonomy" id="262323"/>
    <lineage>
        <taxon>Bacteria</taxon>
        <taxon>Pseudomonadati</taxon>
        <taxon>Pseudomonadota</taxon>
        <taxon>Gammaproteobacteria</taxon>
        <taxon>Lysobacterales</taxon>
        <taxon>Lysobacteraceae</taxon>
        <taxon>Lysobacter</taxon>
    </lineage>
</organism>
<keyword evidence="3" id="KW-1185">Reference proteome</keyword>
<dbReference type="RefSeq" id="WP_386826115.1">
    <property type="nucleotide sequence ID" value="NZ_JBHTIF010000005.1"/>
</dbReference>
<keyword evidence="1" id="KW-0472">Membrane</keyword>
<evidence type="ECO:0008006" key="4">
    <source>
        <dbReference type="Google" id="ProtNLM"/>
    </source>
</evidence>
<accession>A0ABW2YGZ9</accession>
<keyword evidence="1" id="KW-1133">Transmembrane helix</keyword>
<name>A0ABW2YGZ9_9GAMM</name>
<evidence type="ECO:0000313" key="2">
    <source>
        <dbReference type="EMBL" id="MFD0727443.1"/>
    </source>
</evidence>
<dbReference type="Proteomes" id="UP001597110">
    <property type="component" value="Unassembled WGS sequence"/>
</dbReference>
<protein>
    <recommendedName>
        <fullName evidence="4">Transmembrane protein</fullName>
    </recommendedName>
</protein>
<reference evidence="3" key="1">
    <citation type="journal article" date="2019" name="Int. J. Syst. Evol. Microbiol.">
        <title>The Global Catalogue of Microorganisms (GCM) 10K type strain sequencing project: providing services to taxonomists for standard genome sequencing and annotation.</title>
        <authorList>
            <consortium name="The Broad Institute Genomics Platform"/>
            <consortium name="The Broad Institute Genome Sequencing Center for Infectious Disease"/>
            <person name="Wu L."/>
            <person name="Ma J."/>
        </authorList>
    </citation>
    <scope>NUCLEOTIDE SEQUENCE [LARGE SCALE GENOMIC DNA]</scope>
    <source>
        <strain evidence="3">CCUG 55585</strain>
    </source>
</reference>
<feature type="transmembrane region" description="Helical" evidence="1">
    <location>
        <begin position="28"/>
        <end position="46"/>
    </location>
</feature>
<proteinExistence type="predicted"/>
<evidence type="ECO:0000313" key="3">
    <source>
        <dbReference type="Proteomes" id="UP001597110"/>
    </source>
</evidence>
<keyword evidence="1" id="KW-0812">Transmembrane</keyword>
<comment type="caution">
    <text evidence="2">The sequence shown here is derived from an EMBL/GenBank/DDBJ whole genome shotgun (WGS) entry which is preliminary data.</text>
</comment>
<feature type="transmembrane region" description="Helical" evidence="1">
    <location>
        <begin position="87"/>
        <end position="107"/>
    </location>
</feature>
<sequence length="114" mass="12145">MKRPVLLLPLLAWPGIAAAANGLLTLVVCIPMLLCLAVVLGVLLLLRSRKPVRIASIVLSAPALAYAVYIAFDAVRLLRNLGSENSMIGLAFFGLMILCGLLLHLVLRGRSTAD</sequence>
<evidence type="ECO:0000256" key="1">
    <source>
        <dbReference type="SAM" id="Phobius"/>
    </source>
</evidence>
<dbReference type="EMBL" id="JBHTIF010000005">
    <property type="protein sequence ID" value="MFD0727443.1"/>
    <property type="molecule type" value="Genomic_DNA"/>
</dbReference>